<protein>
    <submittedName>
        <fullName evidence="1">5417_t:CDS:1</fullName>
    </submittedName>
</protein>
<name>A0ACA9LNX9_9GLOM</name>
<evidence type="ECO:0000313" key="2">
    <source>
        <dbReference type="Proteomes" id="UP000789860"/>
    </source>
</evidence>
<dbReference type="Proteomes" id="UP000789860">
    <property type="component" value="Unassembled WGS sequence"/>
</dbReference>
<gene>
    <name evidence="1" type="ORF">SCALOS_LOCUS4583</name>
</gene>
<reference evidence="1" key="1">
    <citation type="submission" date="2021-06" db="EMBL/GenBank/DDBJ databases">
        <authorList>
            <person name="Kallberg Y."/>
            <person name="Tangrot J."/>
            <person name="Rosling A."/>
        </authorList>
    </citation>
    <scope>NUCLEOTIDE SEQUENCE</scope>
    <source>
        <strain evidence="1">AU212A</strain>
    </source>
</reference>
<accession>A0ACA9LNX9</accession>
<proteinExistence type="predicted"/>
<feature type="non-terminal residue" evidence="1">
    <location>
        <position position="285"/>
    </location>
</feature>
<dbReference type="EMBL" id="CAJVPM010006391">
    <property type="protein sequence ID" value="CAG8534320.1"/>
    <property type="molecule type" value="Genomic_DNA"/>
</dbReference>
<keyword evidence="2" id="KW-1185">Reference proteome</keyword>
<evidence type="ECO:0000313" key="1">
    <source>
        <dbReference type="EMBL" id="CAG8534320.1"/>
    </source>
</evidence>
<comment type="caution">
    <text evidence="1">The sequence shown here is derived from an EMBL/GenBank/DDBJ whole genome shotgun (WGS) entry which is preliminary data.</text>
</comment>
<sequence>MNSVIMSEVDNVKISNSTSFSAYNNTLNPMSPKKTGSIKRKHSHNRRSLINNYPSVGELLWDNGKMYSDVRLSFEDREGLATRAGIPSELRLHSIVLFQSQFFKEQLSQTSSNISSLPKSNMKKEKQIIVKLPYKVNEEDMVNFYCTLKLMYTKKWDTELANNLAKGVGCLSVCWEIGFHEGIEACWKWLVRKCNRDRNKEMLKKLINAYPRLHERFTHQVDNVNNESISNTYLQRAPSLTKSSSKKGPNLPQRSMRRESRPSNARRRTKTIDEQILSTPLLKSY</sequence>
<organism evidence="1 2">
    <name type="scientific">Scutellospora calospora</name>
    <dbReference type="NCBI Taxonomy" id="85575"/>
    <lineage>
        <taxon>Eukaryota</taxon>
        <taxon>Fungi</taxon>
        <taxon>Fungi incertae sedis</taxon>
        <taxon>Mucoromycota</taxon>
        <taxon>Glomeromycotina</taxon>
        <taxon>Glomeromycetes</taxon>
        <taxon>Diversisporales</taxon>
        <taxon>Gigasporaceae</taxon>
        <taxon>Scutellospora</taxon>
    </lineage>
</organism>